<comment type="caution">
    <text evidence="1">The sequence shown here is derived from an EMBL/GenBank/DDBJ whole genome shotgun (WGS) entry which is preliminary data.</text>
</comment>
<organism evidence="1 2">
    <name type="scientific">Sphingomonas olei</name>
    <dbReference type="NCBI Taxonomy" id="1886787"/>
    <lineage>
        <taxon>Bacteria</taxon>
        <taxon>Pseudomonadati</taxon>
        <taxon>Pseudomonadota</taxon>
        <taxon>Alphaproteobacteria</taxon>
        <taxon>Sphingomonadales</taxon>
        <taxon>Sphingomonadaceae</taxon>
        <taxon>Sphingomonas</taxon>
    </lineage>
</organism>
<evidence type="ECO:0000313" key="2">
    <source>
        <dbReference type="Proteomes" id="UP000308038"/>
    </source>
</evidence>
<proteinExistence type="predicted"/>
<dbReference type="RefSeq" id="WP_136452135.1">
    <property type="nucleotide sequence ID" value="NZ_SSTI01000011.1"/>
</dbReference>
<dbReference type="InterPro" id="IPR045936">
    <property type="entry name" value="DUF6356"/>
</dbReference>
<sequence>MRTNNPSLFSRLFLDHPASVGESYAEHFGVATRFGMRMLAGGVGAVIHGVLPFAFKTTGSRTIAELHAEMVAKRTAKRDAETQLKTVEYVI</sequence>
<dbReference type="Proteomes" id="UP000308038">
    <property type="component" value="Unassembled WGS sequence"/>
</dbReference>
<name>A0ABY2QH73_9SPHN</name>
<evidence type="ECO:0008006" key="3">
    <source>
        <dbReference type="Google" id="ProtNLM"/>
    </source>
</evidence>
<dbReference type="EMBL" id="SSTI01000011">
    <property type="protein sequence ID" value="THG38500.1"/>
    <property type="molecule type" value="Genomic_DNA"/>
</dbReference>
<dbReference type="Pfam" id="PF19883">
    <property type="entry name" value="DUF6356"/>
    <property type="match status" value="1"/>
</dbReference>
<accession>A0ABY2QH73</accession>
<protein>
    <recommendedName>
        <fullName evidence="3">Capsule biosynthesis protein</fullName>
    </recommendedName>
</protein>
<gene>
    <name evidence="1" type="ORF">E5988_14425</name>
</gene>
<evidence type="ECO:0000313" key="1">
    <source>
        <dbReference type="EMBL" id="THG38500.1"/>
    </source>
</evidence>
<keyword evidence="2" id="KW-1185">Reference proteome</keyword>
<reference evidence="1 2" key="1">
    <citation type="submission" date="2019-04" db="EMBL/GenBank/DDBJ databases">
        <title>Microbes associate with the intestines of laboratory mice.</title>
        <authorList>
            <person name="Navarre W."/>
            <person name="Wong E."/>
            <person name="Huang K.C."/>
            <person name="Tropini C."/>
            <person name="Ng K."/>
            <person name="Yu B."/>
        </authorList>
    </citation>
    <scope>NUCLEOTIDE SEQUENCE [LARGE SCALE GENOMIC DNA]</scope>
    <source>
        <strain evidence="1 2">NM83_B4-11</strain>
    </source>
</reference>